<dbReference type="OrthoDB" id="273314at2"/>
<reference evidence="5 6" key="1">
    <citation type="submission" date="2018-09" db="EMBL/GenBank/DDBJ databases">
        <title>Arachidicoccus sp. nov., a bacterium isolated from soil.</title>
        <authorList>
            <person name="Weon H.-Y."/>
            <person name="Kwon S.-W."/>
            <person name="Lee S.A."/>
        </authorList>
    </citation>
    <scope>NUCLEOTIDE SEQUENCE [LARGE SCALE GENOMIC DNA]</scope>
    <source>
        <strain evidence="5 6">KIS59-12</strain>
    </source>
</reference>
<evidence type="ECO:0000256" key="2">
    <source>
        <dbReference type="ARBA" id="ARBA00023295"/>
    </source>
</evidence>
<proteinExistence type="inferred from homology"/>
<organism evidence="5 6">
    <name type="scientific">Arachidicoccus soli</name>
    <dbReference type="NCBI Taxonomy" id="2341117"/>
    <lineage>
        <taxon>Bacteria</taxon>
        <taxon>Pseudomonadati</taxon>
        <taxon>Bacteroidota</taxon>
        <taxon>Chitinophagia</taxon>
        <taxon>Chitinophagales</taxon>
        <taxon>Chitinophagaceae</taxon>
        <taxon>Arachidicoccus</taxon>
    </lineage>
</organism>
<dbReference type="AlphaFoldDB" id="A0A386HSK3"/>
<feature type="domain" description="Glycoside hydrolase family 5" evidence="4">
    <location>
        <begin position="66"/>
        <end position="302"/>
    </location>
</feature>
<dbReference type="InterPro" id="IPR017853">
    <property type="entry name" value="GH"/>
</dbReference>
<comment type="similarity">
    <text evidence="3">Belongs to the glycosyl hydrolase 5 (cellulase A) family.</text>
</comment>
<dbReference type="PROSITE" id="PS00659">
    <property type="entry name" value="GLYCOSYL_HYDROL_F5"/>
    <property type="match status" value="1"/>
</dbReference>
<dbReference type="EMBL" id="CP032489">
    <property type="protein sequence ID" value="AYD48254.1"/>
    <property type="molecule type" value="Genomic_DNA"/>
</dbReference>
<dbReference type="PROSITE" id="PS51257">
    <property type="entry name" value="PROKAR_LIPOPROTEIN"/>
    <property type="match status" value="1"/>
</dbReference>
<name>A0A386HSK3_9BACT</name>
<accession>A0A386HSK3</accession>
<keyword evidence="2 3" id="KW-0326">Glycosidase</keyword>
<dbReference type="Proteomes" id="UP000266118">
    <property type="component" value="Chromosome"/>
</dbReference>
<evidence type="ECO:0000256" key="1">
    <source>
        <dbReference type="ARBA" id="ARBA00022801"/>
    </source>
</evidence>
<dbReference type="InterPro" id="IPR001547">
    <property type="entry name" value="Glyco_hydro_5"/>
</dbReference>
<gene>
    <name evidence="5" type="ORF">D6B99_11970</name>
</gene>
<dbReference type="KEGG" id="ark:D6B99_11970"/>
<dbReference type="Pfam" id="PF00150">
    <property type="entry name" value="Cellulase"/>
    <property type="match status" value="1"/>
</dbReference>
<keyword evidence="6" id="KW-1185">Reference proteome</keyword>
<dbReference type="GO" id="GO:0004553">
    <property type="term" value="F:hydrolase activity, hydrolyzing O-glycosyl compounds"/>
    <property type="evidence" value="ECO:0007669"/>
    <property type="project" value="InterPro"/>
</dbReference>
<dbReference type="GO" id="GO:0000272">
    <property type="term" value="P:polysaccharide catabolic process"/>
    <property type="evidence" value="ECO:0007669"/>
    <property type="project" value="InterPro"/>
</dbReference>
<dbReference type="Gene3D" id="3.20.20.80">
    <property type="entry name" value="Glycosidases"/>
    <property type="match status" value="1"/>
</dbReference>
<evidence type="ECO:0000313" key="6">
    <source>
        <dbReference type="Proteomes" id="UP000266118"/>
    </source>
</evidence>
<dbReference type="PANTHER" id="PTHR34142:SF1">
    <property type="entry name" value="GLYCOSIDE HYDROLASE FAMILY 5 DOMAIN-CONTAINING PROTEIN"/>
    <property type="match status" value="1"/>
</dbReference>
<sequence length="341" mass="38512">MKSLLILILSSFSMLSCQKNASKPLGISAVDPPVLAVDTVISNTSNFKGLNWADPRDNFVDNWLILSGLNVHDSEDSTMIKTDIILSAFQNAGANTIRLPINPSTVLQEYWTKYSSIIKEATTKKMKVILAYWEGASSKDGFVDDSASFTMMWDKVAAKFSNNQNVFFEVMNEPHGYSLDSLKLLYSQWIDRYPNIPRHRIILDGTGYATGVDSIGDDTRFDSCLLSFHFYTWFNDNYKTISDWEQPLKSLKYPQRTINTEFGVPMTDGSNYNDNTNVNVQVAYLKGMTNELHQLGVGGVYWPGLRTGDSYSMFSFDGKKMIVNNDSGLRCLQYAWNEIVQ</sequence>
<dbReference type="SUPFAM" id="SSF51445">
    <property type="entry name" value="(Trans)glycosidases"/>
    <property type="match status" value="1"/>
</dbReference>
<protein>
    <submittedName>
        <fullName evidence="5">Cellulase</fullName>
    </submittedName>
</protein>
<keyword evidence="1 3" id="KW-0378">Hydrolase</keyword>
<evidence type="ECO:0000256" key="3">
    <source>
        <dbReference type="RuleBase" id="RU361153"/>
    </source>
</evidence>
<dbReference type="InterPro" id="IPR018087">
    <property type="entry name" value="Glyco_hydro_5_CS"/>
</dbReference>
<dbReference type="PANTHER" id="PTHR34142">
    <property type="entry name" value="ENDO-BETA-1,4-GLUCANASE A"/>
    <property type="match status" value="1"/>
</dbReference>
<dbReference type="RefSeq" id="WP_119988746.1">
    <property type="nucleotide sequence ID" value="NZ_CP032489.1"/>
</dbReference>
<evidence type="ECO:0000259" key="4">
    <source>
        <dbReference type="Pfam" id="PF00150"/>
    </source>
</evidence>
<evidence type="ECO:0000313" key="5">
    <source>
        <dbReference type="EMBL" id="AYD48254.1"/>
    </source>
</evidence>